<protein>
    <recommendedName>
        <fullName evidence="1">F-box domain-containing protein</fullName>
    </recommendedName>
</protein>
<accession>A0A2T2P4K1</accession>
<dbReference type="PROSITE" id="PS50181">
    <property type="entry name" value="FBOX"/>
    <property type="match status" value="1"/>
</dbReference>
<dbReference type="AlphaFoldDB" id="A0A2T2P4K1"/>
<dbReference type="EMBL" id="KZ678130">
    <property type="protein sequence ID" value="PSN72620.1"/>
    <property type="molecule type" value="Genomic_DNA"/>
</dbReference>
<sequence>MSTLTVLPNELKEAIFANLTRPDLLSLNATCKSIHQVAQPALFSSITLKWIAGFAERFSTAKPPVIKRLFLTLAKNADIARCVKSLEFSAKDCMFFRDDGIPQLSIPFSSIEFEKEEVAFYEGYIDALQIPMAEEWKRAMADKNNLDLLIVLLLVQCNQLQSLKIPLEFLVENVWLRDLLKHTQRKLSGTSPLKNLSGMHIISESNEEAFYSTGTETATDIVKLLFYLPRLESFHFSKFAVLAEDAEPPDTAISKFWPLSQPPAPGMLTTLRLERSNCPLSTLMPVLDQAPSLRSLSYDFTVATSGSIVDLQKLHTTLKKISSTLEDLKIGFVHWLDDPEFSAMDVEVAGNLGPFREFNRLTSLELPLPMLFEDSLLRKMPTPRLANVLPPNLRRLVLADNLWPVGGFGEDDNEGFPEMVALRHFISRERLSGNQPRLEDMKWTKCIEPAWSDATPELQEIVLDLREIKFMSFYWGKEEPKQELRMICQQQGLKCSILQTVENY</sequence>
<feature type="domain" description="F-box" evidence="1">
    <location>
        <begin position="1"/>
        <end position="46"/>
    </location>
</feature>
<dbReference type="InterPro" id="IPR036047">
    <property type="entry name" value="F-box-like_dom_sf"/>
</dbReference>
<dbReference type="SUPFAM" id="SSF81383">
    <property type="entry name" value="F-box domain"/>
    <property type="match status" value="1"/>
</dbReference>
<evidence type="ECO:0000313" key="2">
    <source>
        <dbReference type="EMBL" id="PSN72620.1"/>
    </source>
</evidence>
<reference evidence="2 3" key="1">
    <citation type="journal article" date="2018" name="Front. Microbiol.">
        <title>Genome-Wide Analysis of Corynespora cassiicola Leaf Fall Disease Putative Effectors.</title>
        <authorList>
            <person name="Lopez D."/>
            <person name="Ribeiro S."/>
            <person name="Label P."/>
            <person name="Fumanal B."/>
            <person name="Venisse J.S."/>
            <person name="Kohler A."/>
            <person name="de Oliveira R.R."/>
            <person name="Labutti K."/>
            <person name="Lipzen A."/>
            <person name="Lail K."/>
            <person name="Bauer D."/>
            <person name="Ohm R.A."/>
            <person name="Barry K.W."/>
            <person name="Spatafora J."/>
            <person name="Grigoriev I.V."/>
            <person name="Martin F.M."/>
            <person name="Pujade-Renaud V."/>
        </authorList>
    </citation>
    <scope>NUCLEOTIDE SEQUENCE [LARGE SCALE GENOMIC DNA]</scope>
    <source>
        <strain evidence="2 3">Philippines</strain>
    </source>
</reference>
<dbReference type="Pfam" id="PF12937">
    <property type="entry name" value="F-box-like"/>
    <property type="match status" value="1"/>
</dbReference>
<dbReference type="CDD" id="cd09917">
    <property type="entry name" value="F-box_SF"/>
    <property type="match status" value="1"/>
</dbReference>
<dbReference type="Proteomes" id="UP000240883">
    <property type="component" value="Unassembled WGS sequence"/>
</dbReference>
<evidence type="ECO:0000313" key="3">
    <source>
        <dbReference type="Proteomes" id="UP000240883"/>
    </source>
</evidence>
<name>A0A2T2P4K1_CORCC</name>
<dbReference type="STRING" id="1448308.A0A2T2P4K1"/>
<proteinExistence type="predicted"/>
<evidence type="ECO:0000259" key="1">
    <source>
        <dbReference type="PROSITE" id="PS50181"/>
    </source>
</evidence>
<keyword evidence="3" id="KW-1185">Reference proteome</keyword>
<organism evidence="2 3">
    <name type="scientific">Corynespora cassiicola Philippines</name>
    <dbReference type="NCBI Taxonomy" id="1448308"/>
    <lineage>
        <taxon>Eukaryota</taxon>
        <taxon>Fungi</taxon>
        <taxon>Dikarya</taxon>
        <taxon>Ascomycota</taxon>
        <taxon>Pezizomycotina</taxon>
        <taxon>Dothideomycetes</taxon>
        <taxon>Pleosporomycetidae</taxon>
        <taxon>Pleosporales</taxon>
        <taxon>Corynesporascaceae</taxon>
        <taxon>Corynespora</taxon>
    </lineage>
</organism>
<dbReference type="InterPro" id="IPR001810">
    <property type="entry name" value="F-box_dom"/>
</dbReference>
<gene>
    <name evidence="2" type="ORF">BS50DRAFT_570074</name>
</gene>
<dbReference type="OrthoDB" id="3768645at2759"/>